<proteinExistence type="predicted"/>
<sequence>MTSVDVEQSPHCDSRVTESTEAHSTVSEWSVRLRAARGRMLLRTVAAECCDEPYFDCTLGARRTGGPGIPPQAGWLAAHRRQYRDCINDVCAMFIKSPFRCDDDNEGRGPRCGRAKRQVPAAGGTPPCRGRNQRAWKRGLVQAKLAGEISRSDIFKPLRKLRLDPAAALQASTCASARSNMKVSSAPLLTSLSRSPRIADRRYFIDITVEYLA</sequence>
<gene>
    <name evidence="2" type="primary">jg4185</name>
    <name evidence="2" type="ORF">PAEG_LOCUS23346</name>
</gene>
<protein>
    <submittedName>
        <fullName evidence="2">Jg4185 protein</fullName>
    </submittedName>
</protein>
<organism evidence="2 3">
    <name type="scientific">Pararge aegeria aegeria</name>
    <dbReference type="NCBI Taxonomy" id="348720"/>
    <lineage>
        <taxon>Eukaryota</taxon>
        <taxon>Metazoa</taxon>
        <taxon>Ecdysozoa</taxon>
        <taxon>Arthropoda</taxon>
        <taxon>Hexapoda</taxon>
        <taxon>Insecta</taxon>
        <taxon>Pterygota</taxon>
        <taxon>Neoptera</taxon>
        <taxon>Endopterygota</taxon>
        <taxon>Lepidoptera</taxon>
        <taxon>Glossata</taxon>
        <taxon>Ditrysia</taxon>
        <taxon>Papilionoidea</taxon>
        <taxon>Nymphalidae</taxon>
        <taxon>Satyrinae</taxon>
        <taxon>Satyrini</taxon>
        <taxon>Parargina</taxon>
        <taxon>Pararge</taxon>
    </lineage>
</organism>
<comment type="caution">
    <text evidence="2">The sequence shown here is derived from an EMBL/GenBank/DDBJ whole genome shotgun (WGS) entry which is preliminary data.</text>
</comment>
<reference evidence="2" key="1">
    <citation type="submission" date="2022-03" db="EMBL/GenBank/DDBJ databases">
        <authorList>
            <person name="Lindestad O."/>
        </authorList>
    </citation>
    <scope>NUCLEOTIDE SEQUENCE</scope>
</reference>
<feature type="compositionally biased region" description="Basic and acidic residues" evidence="1">
    <location>
        <begin position="8"/>
        <end position="21"/>
    </location>
</feature>
<evidence type="ECO:0000313" key="3">
    <source>
        <dbReference type="Proteomes" id="UP000838756"/>
    </source>
</evidence>
<dbReference type="EMBL" id="CAKXAJ010026146">
    <property type="protein sequence ID" value="CAH2258450.1"/>
    <property type="molecule type" value="Genomic_DNA"/>
</dbReference>
<name>A0A8S4SE86_9NEOP</name>
<dbReference type="AlphaFoldDB" id="A0A8S4SE86"/>
<evidence type="ECO:0000256" key="1">
    <source>
        <dbReference type="SAM" id="MobiDB-lite"/>
    </source>
</evidence>
<accession>A0A8S4SE86</accession>
<evidence type="ECO:0000313" key="2">
    <source>
        <dbReference type="EMBL" id="CAH2258450.1"/>
    </source>
</evidence>
<dbReference type="Proteomes" id="UP000838756">
    <property type="component" value="Unassembled WGS sequence"/>
</dbReference>
<feature type="region of interest" description="Disordered" evidence="1">
    <location>
        <begin position="106"/>
        <end position="129"/>
    </location>
</feature>
<feature type="region of interest" description="Disordered" evidence="1">
    <location>
        <begin position="1"/>
        <end position="24"/>
    </location>
</feature>
<keyword evidence="3" id="KW-1185">Reference proteome</keyword>